<evidence type="ECO:0000313" key="2">
    <source>
        <dbReference type="Proteomes" id="UP000288071"/>
    </source>
</evidence>
<evidence type="ECO:0008006" key="3">
    <source>
        <dbReference type="Google" id="ProtNLM"/>
    </source>
</evidence>
<name>A0A443M0L8_9RHOB</name>
<protein>
    <recommendedName>
        <fullName evidence="3">Head-tail adaptor protein</fullName>
    </recommendedName>
</protein>
<dbReference type="EMBL" id="SAVA01000001">
    <property type="protein sequence ID" value="RWR55084.1"/>
    <property type="molecule type" value="Genomic_DNA"/>
</dbReference>
<dbReference type="InterPro" id="IPR053734">
    <property type="entry name" value="Phage_Head-Tail_Connect_sf"/>
</dbReference>
<dbReference type="Gene3D" id="2.40.10.180">
    <property type="entry name" value="Phage tail proteins"/>
    <property type="match status" value="1"/>
</dbReference>
<reference evidence="2" key="1">
    <citation type="submission" date="2019-01" db="EMBL/GenBank/DDBJ databases">
        <title>Sinorhodobacter populi sp. nov. isolated from the symptomatic bark tissue of Populus euramericana canker.</title>
        <authorList>
            <person name="Li Y."/>
        </authorList>
    </citation>
    <scope>NUCLEOTIDE SEQUENCE [LARGE SCALE GENOMIC DNA]</scope>
    <source>
        <strain evidence="2">CGMCC 1.12963</strain>
    </source>
</reference>
<sequence>MMSIFDGMAGVLSDMLGSPVTYMPRGGGSRQIGSIFRRHPTEDVDRDGHAVLVMAPTWRVRSDLAPEVQRGDRIAPGDGRIYEILNAQPSGSPAVDAHLVCELYEVE</sequence>
<comment type="caution">
    <text evidence="1">The sequence shown here is derived from an EMBL/GenBank/DDBJ whole genome shotgun (WGS) entry which is preliminary data.</text>
</comment>
<keyword evidence="2" id="KW-1185">Reference proteome</keyword>
<dbReference type="Pfam" id="PF05354">
    <property type="entry name" value="Phage_attach"/>
    <property type="match status" value="1"/>
</dbReference>
<accession>A0A443M0L8</accession>
<dbReference type="Proteomes" id="UP000288071">
    <property type="component" value="Unassembled WGS sequence"/>
</dbReference>
<dbReference type="GO" id="GO:0019068">
    <property type="term" value="P:virion assembly"/>
    <property type="evidence" value="ECO:0007669"/>
    <property type="project" value="InterPro"/>
</dbReference>
<evidence type="ECO:0000313" key="1">
    <source>
        <dbReference type="EMBL" id="RWR55084.1"/>
    </source>
</evidence>
<proteinExistence type="predicted"/>
<dbReference type="InterPro" id="IPR008018">
    <property type="entry name" value="Phage_tail_attach_FII"/>
</dbReference>
<gene>
    <name evidence="1" type="ORF">EOW66_02140</name>
</gene>
<dbReference type="AlphaFoldDB" id="A0A443M0L8"/>
<organism evidence="1 2">
    <name type="scientific">Paenirhodobacter huangdaonensis</name>
    <dbReference type="NCBI Taxonomy" id="2501515"/>
    <lineage>
        <taxon>Bacteria</taxon>
        <taxon>Pseudomonadati</taxon>
        <taxon>Pseudomonadota</taxon>
        <taxon>Alphaproteobacteria</taxon>
        <taxon>Rhodobacterales</taxon>
        <taxon>Rhodobacter group</taxon>
        <taxon>Paenirhodobacter</taxon>
    </lineage>
</organism>
<reference evidence="1 2" key="2">
    <citation type="submission" date="2019-01" db="EMBL/GenBank/DDBJ databases">
        <title>Sinorhodobacter populi sp. nov. isolated from the symptomatic bark tissue of Populus euramericana canker.</title>
        <authorList>
            <person name="Xu G."/>
        </authorList>
    </citation>
    <scope>NUCLEOTIDE SEQUENCE [LARGE SCALE GENOMIC DNA]</scope>
    <source>
        <strain evidence="1 2">CGMCC 1.12963</strain>
    </source>
</reference>